<dbReference type="PANTHER" id="PTHR43249:SF1">
    <property type="entry name" value="D-GLUCOSIDE 3-DEHYDROGENASE"/>
    <property type="match status" value="1"/>
</dbReference>
<dbReference type="EMBL" id="LAZR01059387">
    <property type="protein sequence ID" value="KKK67901.1"/>
    <property type="molecule type" value="Genomic_DNA"/>
</dbReference>
<dbReference type="SUPFAM" id="SSF55347">
    <property type="entry name" value="Glyceraldehyde-3-phosphate dehydrogenase-like, C-terminal domain"/>
    <property type="match status" value="1"/>
</dbReference>
<proteinExistence type="predicted"/>
<dbReference type="InterPro" id="IPR052515">
    <property type="entry name" value="Gfo/Idh/MocA_Oxidoreductase"/>
</dbReference>
<organism evidence="3">
    <name type="scientific">marine sediment metagenome</name>
    <dbReference type="NCBI Taxonomy" id="412755"/>
    <lineage>
        <taxon>unclassified sequences</taxon>
        <taxon>metagenomes</taxon>
        <taxon>ecological metagenomes</taxon>
    </lineage>
</organism>
<dbReference type="Gene3D" id="3.30.360.10">
    <property type="entry name" value="Dihydrodipicolinate Reductase, domain 2"/>
    <property type="match status" value="1"/>
</dbReference>
<feature type="domain" description="GFO/IDH/MocA-like oxidoreductase" evidence="2">
    <location>
        <begin position="113"/>
        <end position="220"/>
    </location>
</feature>
<dbReference type="Gene3D" id="3.40.50.720">
    <property type="entry name" value="NAD(P)-binding Rossmann-like Domain"/>
    <property type="match status" value="1"/>
</dbReference>
<dbReference type="SUPFAM" id="SSF51735">
    <property type="entry name" value="NAD(P)-binding Rossmann-fold domains"/>
    <property type="match status" value="1"/>
</dbReference>
<evidence type="ECO:0000259" key="2">
    <source>
        <dbReference type="Pfam" id="PF22725"/>
    </source>
</evidence>
<evidence type="ECO:0008006" key="4">
    <source>
        <dbReference type="Google" id="ProtNLM"/>
    </source>
</evidence>
<dbReference type="Pfam" id="PF22725">
    <property type="entry name" value="GFO_IDH_MocA_C3"/>
    <property type="match status" value="1"/>
</dbReference>
<gene>
    <name evidence="3" type="ORF">LCGC14_2949430</name>
</gene>
<dbReference type="PANTHER" id="PTHR43249">
    <property type="entry name" value="UDP-N-ACETYL-2-AMINO-2-DEOXY-D-GLUCURONATE OXIDASE"/>
    <property type="match status" value="1"/>
</dbReference>
<accession>A0A0F9A6X1</accession>
<evidence type="ECO:0000259" key="1">
    <source>
        <dbReference type="Pfam" id="PF01408"/>
    </source>
</evidence>
<evidence type="ECO:0000313" key="3">
    <source>
        <dbReference type="EMBL" id="KKK67901.1"/>
    </source>
</evidence>
<feature type="domain" description="Gfo/Idh/MocA-like oxidoreductase N-terminal" evidence="1">
    <location>
        <begin position="26"/>
        <end position="96"/>
    </location>
</feature>
<dbReference type="InterPro" id="IPR055170">
    <property type="entry name" value="GFO_IDH_MocA-like_dom"/>
</dbReference>
<dbReference type="GO" id="GO:0000166">
    <property type="term" value="F:nucleotide binding"/>
    <property type="evidence" value="ECO:0007669"/>
    <property type="project" value="InterPro"/>
</dbReference>
<dbReference type="InterPro" id="IPR036291">
    <property type="entry name" value="NAD(P)-bd_dom_sf"/>
</dbReference>
<feature type="non-terminal residue" evidence="3">
    <location>
        <position position="1"/>
    </location>
</feature>
<comment type="caution">
    <text evidence="3">The sequence shown here is derived from an EMBL/GenBank/DDBJ whole genome shotgun (WGS) entry which is preliminary data.</text>
</comment>
<dbReference type="AlphaFoldDB" id="A0A0F9A6X1"/>
<reference evidence="3" key="1">
    <citation type="journal article" date="2015" name="Nature">
        <title>Complex archaea that bridge the gap between prokaryotes and eukaryotes.</title>
        <authorList>
            <person name="Spang A."/>
            <person name="Saw J.H."/>
            <person name="Jorgensen S.L."/>
            <person name="Zaremba-Niedzwiedzka K."/>
            <person name="Martijn J."/>
            <person name="Lind A.E."/>
            <person name="van Eijk R."/>
            <person name="Schleper C."/>
            <person name="Guy L."/>
            <person name="Ettema T.J."/>
        </authorList>
    </citation>
    <scope>NUCLEOTIDE SEQUENCE</scope>
</reference>
<protein>
    <recommendedName>
        <fullName evidence="4">Gfo/Idh/MocA-like oxidoreductase N-terminal domain-containing protein</fullName>
    </recommendedName>
</protein>
<name>A0A0F9A6X1_9ZZZZ</name>
<sequence>AGQKHHKAYKNIDEIKSIFTYDPYNTGAKFQHDYQLKQHELDVVSICTPSHLRETPIDIIIDKGSSILVEKPLALTLESAQYIIDLCRERPIILAVVMQKRFNPDIQKLCGEVRAETLGKPLIASMQVRWYRPASYYEGWKEETYQGGSILINQALHHIDILQWIMGPVRSVYGHVKTLGHKINTSDSVVATFEFQNEAIATLEASTIAYPQNIGESLTILSEWGQRTIDTAWPHHEPVIRNFVECVRERKEPMVTGEESLKSLKIALAIQESSDTGMKVYFE</sequence>
<dbReference type="InterPro" id="IPR000683">
    <property type="entry name" value="Gfo/Idh/MocA-like_OxRdtase_N"/>
</dbReference>
<dbReference type="Pfam" id="PF01408">
    <property type="entry name" value="GFO_IDH_MocA"/>
    <property type="match status" value="1"/>
</dbReference>